<reference evidence="3" key="2">
    <citation type="journal article" date="2021" name="PeerJ">
        <title>Extensive microbial diversity within the chicken gut microbiome revealed by metagenomics and culture.</title>
        <authorList>
            <person name="Gilroy R."/>
            <person name="Ravi A."/>
            <person name="Getino M."/>
            <person name="Pursley I."/>
            <person name="Horton D.L."/>
            <person name="Alikhan N.F."/>
            <person name="Baker D."/>
            <person name="Gharbi K."/>
            <person name="Hall N."/>
            <person name="Watson M."/>
            <person name="Adriaenssens E.M."/>
            <person name="Foster-Nyarko E."/>
            <person name="Jarju S."/>
            <person name="Secka A."/>
            <person name="Antonio M."/>
            <person name="Oren A."/>
            <person name="Chaudhuri R.R."/>
            <person name="La Ragione R."/>
            <person name="Hildebrand F."/>
            <person name="Pallen M.J."/>
        </authorList>
    </citation>
    <scope>NUCLEOTIDE SEQUENCE</scope>
    <source>
        <strain evidence="3">CHK158-818</strain>
    </source>
</reference>
<feature type="region of interest" description="Disordered" evidence="1">
    <location>
        <begin position="154"/>
        <end position="185"/>
    </location>
</feature>
<evidence type="ECO:0000256" key="2">
    <source>
        <dbReference type="SAM" id="SignalP"/>
    </source>
</evidence>
<gene>
    <name evidence="3" type="ORF">IAB03_02435</name>
</gene>
<comment type="caution">
    <text evidence="3">The sequence shown here is derived from an EMBL/GenBank/DDBJ whole genome shotgun (WGS) entry which is preliminary data.</text>
</comment>
<feature type="signal peptide" evidence="2">
    <location>
        <begin position="1"/>
        <end position="22"/>
    </location>
</feature>
<accession>A0A9D1M6V6</accession>
<reference evidence="3" key="1">
    <citation type="submission" date="2020-10" db="EMBL/GenBank/DDBJ databases">
        <authorList>
            <person name="Gilroy R."/>
        </authorList>
    </citation>
    <scope>NUCLEOTIDE SEQUENCE</scope>
    <source>
        <strain evidence="3">CHK158-818</strain>
    </source>
</reference>
<dbReference type="AlphaFoldDB" id="A0A9D1M6V6"/>
<sequence>MKHSAIILIVLILSIFSTSVIAQTEDKKEMPRTENERGRGKNGNEHIRRFKEFRRDFLTKKVQMTQEEADKFFPLYDELGDKKFKLQVEIGEKMRKVWDEDKASDADYNAVLDALEEIPVKEAALEKEYGKKFREILSPKKMFRLKMAENEFSRELMRRPDRKDKKDNNAPEREKRFDPRPAPEK</sequence>
<protein>
    <submittedName>
        <fullName evidence="3">Uncharacterized protein</fullName>
    </submittedName>
</protein>
<organism evidence="3 4">
    <name type="scientific">Candidatus Gallibacteroides avistercoris</name>
    <dbReference type="NCBI Taxonomy" id="2840833"/>
    <lineage>
        <taxon>Bacteria</taxon>
        <taxon>Pseudomonadati</taxon>
        <taxon>Bacteroidota</taxon>
        <taxon>Bacteroidia</taxon>
        <taxon>Bacteroidales</taxon>
        <taxon>Bacteroidaceae</taxon>
        <taxon>Bacteroidaceae incertae sedis</taxon>
        <taxon>Candidatus Gallibacteroides</taxon>
    </lineage>
</organism>
<feature type="chain" id="PRO_5039378962" evidence="2">
    <location>
        <begin position="23"/>
        <end position="185"/>
    </location>
</feature>
<evidence type="ECO:0000313" key="3">
    <source>
        <dbReference type="EMBL" id="HIU54648.1"/>
    </source>
</evidence>
<keyword evidence="2" id="KW-0732">Signal</keyword>
<evidence type="ECO:0000256" key="1">
    <source>
        <dbReference type="SAM" id="MobiDB-lite"/>
    </source>
</evidence>
<dbReference type="EMBL" id="DVNA01000055">
    <property type="protein sequence ID" value="HIU54648.1"/>
    <property type="molecule type" value="Genomic_DNA"/>
</dbReference>
<feature type="region of interest" description="Disordered" evidence="1">
    <location>
        <begin position="24"/>
        <end position="45"/>
    </location>
</feature>
<proteinExistence type="predicted"/>
<dbReference type="Proteomes" id="UP000824112">
    <property type="component" value="Unassembled WGS sequence"/>
</dbReference>
<evidence type="ECO:0000313" key="4">
    <source>
        <dbReference type="Proteomes" id="UP000824112"/>
    </source>
</evidence>
<name>A0A9D1M6V6_9BACT</name>